<dbReference type="STRING" id="3469.A0A4Y7IXK6"/>
<feature type="region of interest" description="Disordered" evidence="1">
    <location>
        <begin position="431"/>
        <end position="457"/>
    </location>
</feature>
<reference evidence="3 4" key="1">
    <citation type="journal article" date="2018" name="Science">
        <title>The opium poppy genome and morphinan production.</title>
        <authorList>
            <person name="Guo L."/>
            <person name="Winzer T."/>
            <person name="Yang X."/>
            <person name="Li Y."/>
            <person name="Ning Z."/>
            <person name="He Z."/>
            <person name="Teodor R."/>
            <person name="Lu Y."/>
            <person name="Bowser T.A."/>
            <person name="Graham I.A."/>
            <person name="Ye K."/>
        </authorList>
    </citation>
    <scope>NUCLEOTIDE SEQUENCE [LARGE SCALE GENOMIC DNA]</scope>
    <source>
        <strain evidence="4">cv. HN1</strain>
        <tissue evidence="3">Leaves</tissue>
    </source>
</reference>
<feature type="compositionally biased region" description="Basic and acidic residues" evidence="1">
    <location>
        <begin position="113"/>
        <end position="123"/>
    </location>
</feature>
<dbReference type="Proteomes" id="UP000316621">
    <property type="component" value="Chromosome 2"/>
</dbReference>
<proteinExistence type="predicted"/>
<keyword evidence="4" id="KW-1185">Reference proteome</keyword>
<feature type="compositionally biased region" description="Low complexity" evidence="1">
    <location>
        <begin position="1"/>
        <end position="17"/>
    </location>
</feature>
<evidence type="ECO:0000259" key="2">
    <source>
        <dbReference type="Pfam" id="PF25465"/>
    </source>
</evidence>
<dbReference type="InterPro" id="IPR045289">
    <property type="entry name" value="At4g14310-like"/>
</dbReference>
<dbReference type="InterPro" id="IPR015943">
    <property type="entry name" value="WD40/YVTN_repeat-like_dom_sf"/>
</dbReference>
<feature type="compositionally biased region" description="Polar residues" evidence="1">
    <location>
        <begin position="53"/>
        <end position="63"/>
    </location>
</feature>
<sequence length="984" mass="107975">MASSTSLRRTNSNRTNNMAVAGVNTATTASSETLISISDNNKKPTGTGKENPRSISRTRNSVIPQKPRQLPIPAIEKPTKEFNDSKVRRSTSSVPRGRSSSPNDFTRILSDFRNNKDNRDRMPRVSVSDNHRSTNKTLENVGRNDIVGYGKGKDFSSSSRVLDKFQPKKANFCSNLKDNEKSMRPKDGVTESLSSNVKPVERSFDVFKRLSSSKGGEVNLSSGLIKVGGKVGNSSATEGFKEKGNIVVNAEDKLEESRIGISRVFVRSGSTGSVGVNLKPQGSKGWNSSKFVDSVKEKGNAEEEKGVKLSGKYQSKLHEKLAFLEGKVKRIASDIKRTKDMLDMNNPDGSKVIISDIQDKISGIEKAMVHVITDDSSSLIASKAVESLNSKCLEHSEIVQVGQLKNSVKRLNHEDIEARLFPHHKLLKGQTSWSTSSASGQSDRPHLPEVTGDSKLENVPLSPIDDNPMIPIALEFLASLHKGKPKEITQNDYVVEYYEVHEMDGAETSASQDKSKAVGSRNRDEDATLIADEVIEDIENQENKPTMALVEEIEDMRVDQLHEIGRKASTGGWFVSEGESVLLAHEDGSCSFYDITNSEEKAEYNPPAGLSPNLWGDCWLIRAAGADGCSGRYVVAASSGNALESGFCSWDFYTRDVRAFHLEDATVKSSRTVLGPLPSIGLFRRSASSTIMVPENRQWWYRPCGPLLVSTASGQKSVKVYDIRDGDEVMKWELQKPVAIMDYSSPLQWRDRGKVVLAEAEAESVSLWDVNSLTPQALLSVSSNGRQISALHVHNTDAELGGGVRRRVSSVEGNDGVFCTQDSICVLDFRVPSGVGLKVSKHGLNVQSISSRGDSIFLGCTDGQLSTVSGKAHSRIQQYSLRKGTLLSTYALPESNAHFHYTAISQVWGNTNVVMGVCGLGLFVFDTLQQEEGESSSLAVDYMKTQQTRDVIGPNDLYSPSFDYSSSRVLVISRDRPAFWRYLL</sequence>
<protein>
    <recommendedName>
        <fullName evidence="2">At4g14310 8-bladed propeller domain-containing protein</fullName>
    </recommendedName>
</protein>
<dbReference type="OMA" id="YYDIANC"/>
<feature type="compositionally biased region" description="Basic and acidic residues" evidence="1">
    <location>
        <begin position="77"/>
        <end position="87"/>
    </location>
</feature>
<dbReference type="InterPro" id="IPR057442">
    <property type="entry name" value="Beta-prop_At4g14310"/>
</dbReference>
<dbReference type="PANTHER" id="PTHR35492">
    <property type="entry name" value="TRANSDUCIN/WD40 REPEAT-LIKE SUPERFAMILY PROTEIN"/>
    <property type="match status" value="1"/>
</dbReference>
<evidence type="ECO:0000256" key="1">
    <source>
        <dbReference type="SAM" id="MobiDB-lite"/>
    </source>
</evidence>
<dbReference type="PANTHER" id="PTHR35492:SF1">
    <property type="entry name" value="TRANSDUCIN_WD40 REPEAT-LIKE SUPERFAMILY PROTEIN"/>
    <property type="match status" value="1"/>
</dbReference>
<dbReference type="SUPFAM" id="SSF50998">
    <property type="entry name" value="Quinoprotein alcohol dehydrogenase-like"/>
    <property type="match status" value="1"/>
</dbReference>
<dbReference type="Pfam" id="PF25465">
    <property type="entry name" value="Beta-prop_At4g14310"/>
    <property type="match status" value="1"/>
</dbReference>
<feature type="compositionally biased region" description="Basic and acidic residues" evidence="1">
    <location>
        <begin position="443"/>
        <end position="456"/>
    </location>
</feature>
<feature type="region of interest" description="Disordered" evidence="1">
    <location>
        <begin position="1"/>
        <end position="136"/>
    </location>
</feature>
<dbReference type="Gene3D" id="2.130.10.10">
    <property type="entry name" value="YVTN repeat-like/Quinoprotein amine dehydrogenase"/>
    <property type="match status" value="1"/>
</dbReference>
<dbReference type="Gramene" id="RZC52135">
    <property type="protein sequence ID" value="RZC52135"/>
    <property type="gene ID" value="C5167_020564"/>
</dbReference>
<organism evidence="3 4">
    <name type="scientific">Papaver somniferum</name>
    <name type="common">Opium poppy</name>
    <dbReference type="NCBI Taxonomy" id="3469"/>
    <lineage>
        <taxon>Eukaryota</taxon>
        <taxon>Viridiplantae</taxon>
        <taxon>Streptophyta</taxon>
        <taxon>Embryophyta</taxon>
        <taxon>Tracheophyta</taxon>
        <taxon>Spermatophyta</taxon>
        <taxon>Magnoliopsida</taxon>
        <taxon>Ranunculales</taxon>
        <taxon>Papaveraceae</taxon>
        <taxon>Papaveroideae</taxon>
        <taxon>Papaver</taxon>
    </lineage>
</organism>
<dbReference type="AlphaFoldDB" id="A0A4Y7IXK6"/>
<dbReference type="InterPro" id="IPR011047">
    <property type="entry name" value="Quinoprotein_ADH-like_sf"/>
</dbReference>
<feature type="compositionally biased region" description="Low complexity" evidence="1">
    <location>
        <begin position="90"/>
        <end position="102"/>
    </location>
</feature>
<gene>
    <name evidence="3" type="ORF">C5167_020564</name>
</gene>
<name>A0A4Y7IXK6_PAPSO</name>
<evidence type="ECO:0000313" key="4">
    <source>
        <dbReference type="Proteomes" id="UP000316621"/>
    </source>
</evidence>
<feature type="compositionally biased region" description="Low complexity" evidence="1">
    <location>
        <begin position="431"/>
        <end position="442"/>
    </location>
</feature>
<feature type="compositionally biased region" description="Polar residues" evidence="1">
    <location>
        <begin position="24"/>
        <end position="39"/>
    </location>
</feature>
<dbReference type="EMBL" id="CM010716">
    <property type="protein sequence ID" value="RZC52135.1"/>
    <property type="molecule type" value="Genomic_DNA"/>
</dbReference>
<feature type="domain" description="At4g14310 8-bladed propeller" evidence="2">
    <location>
        <begin position="693"/>
        <end position="979"/>
    </location>
</feature>
<evidence type="ECO:0000313" key="3">
    <source>
        <dbReference type="EMBL" id="RZC52135.1"/>
    </source>
</evidence>
<dbReference type="OrthoDB" id="1907242at2759"/>
<accession>A0A4Y7IXK6</accession>